<reference evidence="2 3" key="2">
    <citation type="submission" date="2019-09" db="EMBL/GenBank/DDBJ databases">
        <authorList>
            <person name="Jin C."/>
        </authorList>
    </citation>
    <scope>NUCLEOTIDE SEQUENCE [LARGE SCALE GENOMIC DNA]</scope>
    <source>
        <strain evidence="2 3">BN140002</strain>
    </source>
</reference>
<comment type="caution">
    <text evidence="2">The sequence shown here is derived from an EMBL/GenBank/DDBJ whole genome shotgun (WGS) entry which is preliminary data.</text>
</comment>
<dbReference type="AlphaFoldDB" id="A0A5B2V8W2"/>
<feature type="signal peptide" evidence="1">
    <location>
        <begin position="1"/>
        <end position="25"/>
    </location>
</feature>
<evidence type="ECO:0000256" key="1">
    <source>
        <dbReference type="SAM" id="SignalP"/>
    </source>
</evidence>
<evidence type="ECO:0008006" key="4">
    <source>
        <dbReference type="Google" id="ProtNLM"/>
    </source>
</evidence>
<dbReference type="Proteomes" id="UP000323142">
    <property type="component" value="Unassembled WGS sequence"/>
</dbReference>
<accession>A0A5B2V8W2</accession>
<name>A0A5B2V8W2_9HYPH</name>
<evidence type="ECO:0000313" key="3">
    <source>
        <dbReference type="Proteomes" id="UP000323142"/>
    </source>
</evidence>
<feature type="chain" id="PRO_5022854505" description="Alpha/beta hydrolase" evidence="1">
    <location>
        <begin position="26"/>
        <end position="225"/>
    </location>
</feature>
<organism evidence="2 3">
    <name type="scientific">Salinarimonas soli</name>
    <dbReference type="NCBI Taxonomy" id="1638099"/>
    <lineage>
        <taxon>Bacteria</taxon>
        <taxon>Pseudomonadati</taxon>
        <taxon>Pseudomonadota</taxon>
        <taxon>Alphaproteobacteria</taxon>
        <taxon>Hyphomicrobiales</taxon>
        <taxon>Salinarimonadaceae</taxon>
        <taxon>Salinarimonas</taxon>
    </lineage>
</organism>
<sequence length="225" mass="23354">MPSSRAAIRISIALAGLLLGPPIVAAEEQVQVGRGVGFLNVPSGANVGAVLVSGSGGMSPNDLLMRSRHLFERQGVATLMIANDNSPLRAVELLRQYVPRVSLVAMSAGTLSAARAVANGARPNSLVLISGFLTPTEVSGSVSSIVGRPGTLPPTLVIHNRQEECERTPASGVAPFIAWSRGRAQGMWVASGSMGRNPCGPLNFHGFPGSEDAVMQAAGQFVSRY</sequence>
<protein>
    <recommendedName>
        <fullName evidence="4">Alpha/beta hydrolase</fullName>
    </recommendedName>
</protein>
<dbReference type="InterPro" id="IPR029058">
    <property type="entry name" value="AB_hydrolase_fold"/>
</dbReference>
<keyword evidence="3" id="KW-1185">Reference proteome</keyword>
<dbReference type="OrthoDB" id="8155265at2"/>
<dbReference type="Gene3D" id="3.40.50.1820">
    <property type="entry name" value="alpha/beta hydrolase"/>
    <property type="match status" value="1"/>
</dbReference>
<dbReference type="SUPFAM" id="SSF53474">
    <property type="entry name" value="alpha/beta-Hydrolases"/>
    <property type="match status" value="1"/>
</dbReference>
<proteinExistence type="predicted"/>
<keyword evidence="1" id="KW-0732">Signal</keyword>
<gene>
    <name evidence="2" type="ORF">F0L46_20805</name>
</gene>
<reference evidence="2 3" key="1">
    <citation type="submission" date="2019-09" db="EMBL/GenBank/DDBJ databases">
        <title>Salinarimonas rosea gen. nov., sp. nov., a new member of the a-2 subgroup of the Proteobacteria.</title>
        <authorList>
            <person name="Liu J."/>
        </authorList>
    </citation>
    <scope>NUCLEOTIDE SEQUENCE [LARGE SCALE GENOMIC DNA]</scope>
    <source>
        <strain evidence="2 3">BN140002</strain>
    </source>
</reference>
<dbReference type="EMBL" id="VUOA01000037">
    <property type="protein sequence ID" value="KAA2235188.1"/>
    <property type="molecule type" value="Genomic_DNA"/>
</dbReference>
<dbReference type="RefSeq" id="WP_149821170.1">
    <property type="nucleotide sequence ID" value="NZ_VUOA01000037.1"/>
</dbReference>
<evidence type="ECO:0000313" key="2">
    <source>
        <dbReference type="EMBL" id="KAA2235188.1"/>
    </source>
</evidence>